<name>A0AAV2SZ48_MEGNR</name>
<gene>
    <name evidence="3" type="ORF">MNOR_LOCUS41470</name>
</gene>
<dbReference type="SUPFAM" id="SSF56436">
    <property type="entry name" value="C-type lectin-like"/>
    <property type="match status" value="1"/>
</dbReference>
<feature type="region of interest" description="Disordered" evidence="1">
    <location>
        <begin position="192"/>
        <end position="226"/>
    </location>
</feature>
<dbReference type="CDD" id="cd00037">
    <property type="entry name" value="CLECT"/>
    <property type="match status" value="1"/>
</dbReference>
<dbReference type="EMBL" id="CAXKWB010153975">
    <property type="protein sequence ID" value="CAL4248583.1"/>
    <property type="molecule type" value="Genomic_DNA"/>
</dbReference>
<keyword evidence="4" id="KW-1185">Reference proteome</keyword>
<dbReference type="Gene3D" id="3.10.100.10">
    <property type="entry name" value="Mannose-Binding Protein A, subunit A"/>
    <property type="match status" value="1"/>
</dbReference>
<dbReference type="AlphaFoldDB" id="A0AAV2SZ48"/>
<feature type="compositionally biased region" description="Polar residues" evidence="1">
    <location>
        <begin position="217"/>
        <end position="226"/>
    </location>
</feature>
<accession>A0AAV2SZ48</accession>
<dbReference type="InterPro" id="IPR016186">
    <property type="entry name" value="C-type_lectin-like/link_sf"/>
</dbReference>
<feature type="transmembrane region" description="Helical" evidence="2">
    <location>
        <begin position="143"/>
        <end position="164"/>
    </location>
</feature>
<evidence type="ECO:0000256" key="1">
    <source>
        <dbReference type="SAM" id="MobiDB-lite"/>
    </source>
</evidence>
<keyword evidence="2" id="KW-1133">Transmembrane helix</keyword>
<comment type="caution">
    <text evidence="3">The sequence shown here is derived from an EMBL/GenBank/DDBJ whole genome shotgun (WGS) entry which is preliminary data.</text>
</comment>
<proteinExistence type="predicted"/>
<keyword evidence="2" id="KW-0472">Membrane</keyword>
<sequence>MCSVNYTAIAGECFHFSEDKQTYDRAQEACKGWGDLLAAPRDVQAFMKYIANMTYTFQYYFVDGRKDSHWHWRMENEDKTLLNVSVISTSGNCLGILPGRDQFYRHGCSDWDTKYICQKPMGNYEANANGKKYAAICNDHSTLYIFGTICLILMLLVAILSLYIHRKRKLLQNKVLDSAATTDPLCIKPTRHDSENSLYGQTLPKGGNLPQRHDSENSLYGQSLQK</sequence>
<evidence type="ECO:0000256" key="2">
    <source>
        <dbReference type="SAM" id="Phobius"/>
    </source>
</evidence>
<keyword evidence="2" id="KW-0812">Transmembrane</keyword>
<organism evidence="3 4">
    <name type="scientific">Meganyctiphanes norvegica</name>
    <name type="common">Northern krill</name>
    <name type="synonym">Thysanopoda norvegica</name>
    <dbReference type="NCBI Taxonomy" id="48144"/>
    <lineage>
        <taxon>Eukaryota</taxon>
        <taxon>Metazoa</taxon>
        <taxon>Ecdysozoa</taxon>
        <taxon>Arthropoda</taxon>
        <taxon>Crustacea</taxon>
        <taxon>Multicrustacea</taxon>
        <taxon>Malacostraca</taxon>
        <taxon>Eumalacostraca</taxon>
        <taxon>Eucarida</taxon>
        <taxon>Euphausiacea</taxon>
        <taxon>Euphausiidae</taxon>
        <taxon>Meganyctiphanes</taxon>
    </lineage>
</organism>
<reference evidence="3 4" key="1">
    <citation type="submission" date="2024-05" db="EMBL/GenBank/DDBJ databases">
        <authorList>
            <person name="Wallberg A."/>
        </authorList>
    </citation>
    <scope>NUCLEOTIDE SEQUENCE [LARGE SCALE GENOMIC DNA]</scope>
</reference>
<evidence type="ECO:0000313" key="4">
    <source>
        <dbReference type="Proteomes" id="UP001497623"/>
    </source>
</evidence>
<evidence type="ECO:0000313" key="3">
    <source>
        <dbReference type="EMBL" id="CAL4248583.1"/>
    </source>
</evidence>
<protein>
    <recommendedName>
        <fullName evidence="5">C-type lectin domain-containing protein</fullName>
    </recommendedName>
</protein>
<dbReference type="InterPro" id="IPR016187">
    <property type="entry name" value="CTDL_fold"/>
</dbReference>
<evidence type="ECO:0008006" key="5">
    <source>
        <dbReference type="Google" id="ProtNLM"/>
    </source>
</evidence>
<dbReference type="Proteomes" id="UP001497623">
    <property type="component" value="Unassembled WGS sequence"/>
</dbReference>